<keyword evidence="1" id="KW-0732">Signal</keyword>
<organism evidence="3 4">
    <name type="scientific">Mycobacterium asiaticum</name>
    <dbReference type="NCBI Taxonomy" id="1790"/>
    <lineage>
        <taxon>Bacteria</taxon>
        <taxon>Bacillati</taxon>
        <taxon>Actinomycetota</taxon>
        <taxon>Actinomycetes</taxon>
        <taxon>Mycobacteriales</taxon>
        <taxon>Mycobacteriaceae</taxon>
        <taxon>Mycobacterium</taxon>
    </lineage>
</organism>
<dbReference type="EMBL" id="LZKQ01000276">
    <property type="protein sequence ID" value="OBI76691.1"/>
    <property type="molecule type" value="Genomic_DNA"/>
</dbReference>
<dbReference type="AlphaFoldDB" id="A0A1A3BTD6"/>
<protein>
    <recommendedName>
        <fullName evidence="2">DUF732 domain-containing protein</fullName>
    </recommendedName>
</protein>
<feature type="chain" id="PRO_5008320310" description="DUF732 domain-containing protein" evidence="1">
    <location>
        <begin position="25"/>
        <end position="107"/>
    </location>
</feature>
<accession>A0A1A3BTD6</accession>
<feature type="domain" description="DUF732" evidence="2">
    <location>
        <begin position="27"/>
        <end position="98"/>
    </location>
</feature>
<dbReference type="STRING" id="1790.A5645_08070"/>
<reference evidence="3 4" key="1">
    <citation type="submission" date="2016-06" db="EMBL/GenBank/DDBJ databases">
        <authorList>
            <person name="Kjaerup R.B."/>
            <person name="Dalgaard T.S."/>
            <person name="Juul-Madsen H.R."/>
        </authorList>
    </citation>
    <scope>NUCLEOTIDE SEQUENCE [LARGE SCALE GENOMIC DNA]</scope>
    <source>
        <strain evidence="3 4">1081914.2</strain>
    </source>
</reference>
<evidence type="ECO:0000259" key="2">
    <source>
        <dbReference type="Pfam" id="PF05305"/>
    </source>
</evidence>
<dbReference type="Proteomes" id="UP000093795">
    <property type="component" value="Unassembled WGS sequence"/>
</dbReference>
<name>A0A1A3BTD6_MYCAS</name>
<gene>
    <name evidence="3" type="ORF">A9X01_03470</name>
</gene>
<dbReference type="InterPro" id="IPR007969">
    <property type="entry name" value="DUF732"/>
</dbReference>
<evidence type="ECO:0000313" key="3">
    <source>
        <dbReference type="EMBL" id="OBI76691.1"/>
    </source>
</evidence>
<sequence>MITKMFVAAVALLAPLGAAATAHADTKDNKFIAVLQTEGISDHISPSHAVEAARMVCTKLDQGMTPSQVAADVLNSSSMPAYHSGYFVGAAIEIYCPQYAPEEAATS</sequence>
<proteinExistence type="predicted"/>
<dbReference type="OrthoDB" id="4734115at2"/>
<comment type="caution">
    <text evidence="3">The sequence shown here is derived from an EMBL/GenBank/DDBJ whole genome shotgun (WGS) entry which is preliminary data.</text>
</comment>
<dbReference type="RefSeq" id="WP_065122967.1">
    <property type="nucleotide sequence ID" value="NZ_LZKQ01000276.1"/>
</dbReference>
<evidence type="ECO:0000313" key="4">
    <source>
        <dbReference type="Proteomes" id="UP000093795"/>
    </source>
</evidence>
<evidence type="ECO:0000256" key="1">
    <source>
        <dbReference type="SAM" id="SignalP"/>
    </source>
</evidence>
<dbReference type="Pfam" id="PF05305">
    <property type="entry name" value="DUF732"/>
    <property type="match status" value="1"/>
</dbReference>
<feature type="signal peptide" evidence="1">
    <location>
        <begin position="1"/>
        <end position="24"/>
    </location>
</feature>